<organism evidence="2 3">
    <name type="scientific">Sporomusa termitida</name>
    <dbReference type="NCBI Taxonomy" id="2377"/>
    <lineage>
        <taxon>Bacteria</taxon>
        <taxon>Bacillati</taxon>
        <taxon>Bacillota</taxon>
        <taxon>Negativicutes</taxon>
        <taxon>Selenomonadales</taxon>
        <taxon>Sporomusaceae</taxon>
        <taxon>Sporomusa</taxon>
    </lineage>
</organism>
<evidence type="ECO:0000259" key="1">
    <source>
        <dbReference type="PROSITE" id="PS50042"/>
    </source>
</evidence>
<protein>
    <recommendedName>
        <fullName evidence="1">Cyclic nucleotide-binding domain-containing protein</fullName>
    </recommendedName>
</protein>
<evidence type="ECO:0000313" key="2">
    <source>
        <dbReference type="EMBL" id="QDR79484.1"/>
    </source>
</evidence>
<accession>A0A517DQ37</accession>
<dbReference type="SUPFAM" id="SSF55729">
    <property type="entry name" value="Acyl-CoA N-acyltransferases (Nat)"/>
    <property type="match status" value="1"/>
</dbReference>
<dbReference type="Proteomes" id="UP000320776">
    <property type="component" value="Chromosome"/>
</dbReference>
<dbReference type="InterPro" id="IPR054597">
    <property type="entry name" value="FeeM_cat"/>
</dbReference>
<keyword evidence="3" id="KW-1185">Reference proteome</keyword>
<gene>
    <name evidence="2" type="ORF">SPTER_07590</name>
</gene>
<dbReference type="EMBL" id="CP036259">
    <property type="protein sequence ID" value="QDR79484.1"/>
    <property type="molecule type" value="Genomic_DNA"/>
</dbReference>
<proteinExistence type="predicted"/>
<dbReference type="Gene3D" id="2.60.120.10">
    <property type="entry name" value="Jelly Rolls"/>
    <property type="match status" value="1"/>
</dbReference>
<dbReference type="AlphaFoldDB" id="A0A517DQ37"/>
<sequence>MTKDCPQTKSYVTEQNFEESITVNNAITAAEKKEIYNFRYQIYVEEMFKQIDIADKKNKILSDNLDEWGILLSAKIGSKLIATARINIGTIDDFPLEEAAFLSLSEFQDCPGYSDKQQYALITKIMVAPAYRSSRAFYQLLAKCYELCCSNNVNFMFGLCNLHLIRLYEKLGIHRYGKNFFLPGYGLQTPLVLLINDLQHLRIIRSPLFRIARKREGVDTRSVEWFHNKFTHHSNFINSQTVTEEKLWNILSERLAGTPTEIIGLLSRLSVTEAKKFIHNCGSYVQCDPGNLITIQGDVSYTYNILIAGRVKSLTLLHPVKEYSSPGHHIGTNGLTEHNFHTEDIAAVDSTDLLILSGIAFQRFSHSYPEIAHKVIQYTQAAKNIIINVV</sequence>
<dbReference type="InterPro" id="IPR014710">
    <property type="entry name" value="RmlC-like_jellyroll"/>
</dbReference>
<dbReference type="InterPro" id="IPR000595">
    <property type="entry name" value="cNMP-bd_dom"/>
</dbReference>
<dbReference type="OrthoDB" id="1673783at2"/>
<dbReference type="Pfam" id="PF21926">
    <property type="entry name" value="FeeM"/>
    <property type="match status" value="1"/>
</dbReference>
<dbReference type="InterPro" id="IPR016181">
    <property type="entry name" value="Acyl_CoA_acyltransferase"/>
</dbReference>
<dbReference type="Gene3D" id="3.40.630.30">
    <property type="match status" value="1"/>
</dbReference>
<dbReference type="PROSITE" id="PS50042">
    <property type="entry name" value="CNMP_BINDING_3"/>
    <property type="match status" value="1"/>
</dbReference>
<reference evidence="2 3" key="1">
    <citation type="submission" date="2019-02" db="EMBL/GenBank/DDBJ databases">
        <title>Closed genome of Sporomusa termitida DSM 4440.</title>
        <authorList>
            <person name="Poehlein A."/>
            <person name="Daniel R."/>
        </authorList>
    </citation>
    <scope>NUCLEOTIDE SEQUENCE [LARGE SCALE GENOMIC DNA]</scope>
    <source>
        <strain evidence="2 3">DSM 4440</strain>
    </source>
</reference>
<dbReference type="CDD" id="cd00038">
    <property type="entry name" value="CAP_ED"/>
    <property type="match status" value="1"/>
</dbReference>
<evidence type="ECO:0000313" key="3">
    <source>
        <dbReference type="Proteomes" id="UP000320776"/>
    </source>
</evidence>
<dbReference type="KEGG" id="sted:SPTER_07590"/>
<dbReference type="RefSeq" id="WP_144349129.1">
    <property type="nucleotide sequence ID" value="NZ_CP036259.1"/>
</dbReference>
<name>A0A517DQ37_9FIRM</name>
<dbReference type="SUPFAM" id="SSF51206">
    <property type="entry name" value="cAMP-binding domain-like"/>
    <property type="match status" value="1"/>
</dbReference>
<feature type="domain" description="Cyclic nucleotide-binding" evidence="1">
    <location>
        <begin position="265"/>
        <end position="364"/>
    </location>
</feature>
<dbReference type="InterPro" id="IPR018490">
    <property type="entry name" value="cNMP-bd_dom_sf"/>
</dbReference>